<evidence type="ECO:0000313" key="3">
    <source>
        <dbReference type="Proteomes" id="UP000838756"/>
    </source>
</evidence>
<evidence type="ECO:0000256" key="1">
    <source>
        <dbReference type="SAM" id="Phobius"/>
    </source>
</evidence>
<dbReference type="Proteomes" id="UP000838756">
    <property type="component" value="Unassembled WGS sequence"/>
</dbReference>
<accession>A0A8S4R4B0</accession>
<organism evidence="2 3">
    <name type="scientific">Pararge aegeria aegeria</name>
    <dbReference type="NCBI Taxonomy" id="348720"/>
    <lineage>
        <taxon>Eukaryota</taxon>
        <taxon>Metazoa</taxon>
        <taxon>Ecdysozoa</taxon>
        <taxon>Arthropoda</taxon>
        <taxon>Hexapoda</taxon>
        <taxon>Insecta</taxon>
        <taxon>Pterygota</taxon>
        <taxon>Neoptera</taxon>
        <taxon>Endopterygota</taxon>
        <taxon>Lepidoptera</taxon>
        <taxon>Glossata</taxon>
        <taxon>Ditrysia</taxon>
        <taxon>Papilionoidea</taxon>
        <taxon>Nymphalidae</taxon>
        <taxon>Satyrinae</taxon>
        <taxon>Satyrini</taxon>
        <taxon>Parargina</taxon>
        <taxon>Pararge</taxon>
    </lineage>
</organism>
<gene>
    <name evidence="2" type="primary">jg20619</name>
    <name evidence="2" type="ORF">PAEG_LOCUS10026</name>
</gene>
<proteinExistence type="predicted"/>
<feature type="transmembrane region" description="Helical" evidence="1">
    <location>
        <begin position="64"/>
        <end position="92"/>
    </location>
</feature>
<reference evidence="2" key="1">
    <citation type="submission" date="2022-03" db="EMBL/GenBank/DDBJ databases">
        <authorList>
            <person name="Lindestad O."/>
        </authorList>
    </citation>
    <scope>NUCLEOTIDE SEQUENCE</scope>
</reference>
<keyword evidence="3" id="KW-1185">Reference proteome</keyword>
<evidence type="ECO:0000313" key="2">
    <source>
        <dbReference type="EMBL" id="CAH2231309.1"/>
    </source>
</evidence>
<comment type="caution">
    <text evidence="2">The sequence shown here is derived from an EMBL/GenBank/DDBJ whole genome shotgun (WGS) entry which is preliminary data.</text>
</comment>
<name>A0A8S4R4B0_9NEOP</name>
<protein>
    <submittedName>
        <fullName evidence="2">Jg20619 protein</fullName>
    </submittedName>
</protein>
<dbReference type="EMBL" id="CAKXAJ010024837">
    <property type="protein sequence ID" value="CAH2231309.1"/>
    <property type="molecule type" value="Genomic_DNA"/>
</dbReference>
<keyword evidence="1" id="KW-0472">Membrane</keyword>
<keyword evidence="1" id="KW-1133">Transmembrane helix</keyword>
<dbReference type="AlphaFoldDB" id="A0A8S4R4B0"/>
<keyword evidence="1" id="KW-0812">Transmembrane</keyword>
<sequence>MRGSTPDLARYQNTMCSVWNKTISTFKWLMRFESGRLFMLKGRGRLLQRLVTYLTAAVHFGDRWILMCFIFLLLCLAVSVLSSVVVLAVRFVSPGIRAHSRSSTGHPAHWLLQGVMLKSQENVLKNAWRTLRNAGY</sequence>